<dbReference type="Proteomes" id="UP000807306">
    <property type="component" value="Unassembled WGS sequence"/>
</dbReference>
<keyword evidence="2" id="KW-0472">Membrane</keyword>
<proteinExistence type="predicted"/>
<dbReference type="AlphaFoldDB" id="A0A9P6JQI3"/>
<name>A0A9P6JQI3_9AGAR</name>
<accession>A0A9P6JQI3</accession>
<evidence type="ECO:0000256" key="2">
    <source>
        <dbReference type="SAM" id="Phobius"/>
    </source>
</evidence>
<evidence type="ECO:0000313" key="3">
    <source>
        <dbReference type="EMBL" id="KAF9529231.1"/>
    </source>
</evidence>
<sequence length="211" mass="22974">MPASTILQREASRVFEARRVISSSEAASLKGKRALTPILAGSICGGIMLLAWIIGFSVYFRKRYNRKKRNRLIAQGKAQPREKDLKMLQEKVVIPPDPAVLLGQRQPGEMVFPEREQSNTTKLPWSSSSSSAFPKSNSKIPSSPSKGVLANDANLAPTQTSPSSIMTTSGPQHAAITKEPSGDTNDETPLMTLDMKNDVQIVDEMTVPPKA</sequence>
<reference evidence="3" key="1">
    <citation type="submission" date="2020-11" db="EMBL/GenBank/DDBJ databases">
        <authorList>
            <consortium name="DOE Joint Genome Institute"/>
            <person name="Ahrendt S."/>
            <person name="Riley R."/>
            <person name="Andreopoulos W."/>
            <person name="Labutti K."/>
            <person name="Pangilinan J."/>
            <person name="Ruiz-Duenas F.J."/>
            <person name="Barrasa J.M."/>
            <person name="Sanchez-Garcia M."/>
            <person name="Camarero S."/>
            <person name="Miyauchi S."/>
            <person name="Serrano A."/>
            <person name="Linde D."/>
            <person name="Babiker R."/>
            <person name="Drula E."/>
            <person name="Ayuso-Fernandez I."/>
            <person name="Pacheco R."/>
            <person name="Padilla G."/>
            <person name="Ferreira P."/>
            <person name="Barriuso J."/>
            <person name="Kellner H."/>
            <person name="Castanera R."/>
            <person name="Alfaro M."/>
            <person name="Ramirez L."/>
            <person name="Pisabarro A.G."/>
            <person name="Kuo A."/>
            <person name="Tritt A."/>
            <person name="Lipzen A."/>
            <person name="He G."/>
            <person name="Yan M."/>
            <person name="Ng V."/>
            <person name="Cullen D."/>
            <person name="Martin F."/>
            <person name="Rosso M.-N."/>
            <person name="Henrissat B."/>
            <person name="Hibbett D."/>
            <person name="Martinez A.T."/>
            <person name="Grigoriev I.V."/>
        </authorList>
    </citation>
    <scope>NUCLEOTIDE SEQUENCE</scope>
    <source>
        <strain evidence="3">CBS 506.95</strain>
    </source>
</reference>
<keyword evidence="4" id="KW-1185">Reference proteome</keyword>
<feature type="transmembrane region" description="Helical" evidence="2">
    <location>
        <begin position="38"/>
        <end position="60"/>
    </location>
</feature>
<protein>
    <submittedName>
        <fullName evidence="3">Uncharacterized protein</fullName>
    </submittedName>
</protein>
<evidence type="ECO:0000256" key="1">
    <source>
        <dbReference type="SAM" id="MobiDB-lite"/>
    </source>
</evidence>
<organism evidence="3 4">
    <name type="scientific">Crepidotus variabilis</name>
    <dbReference type="NCBI Taxonomy" id="179855"/>
    <lineage>
        <taxon>Eukaryota</taxon>
        <taxon>Fungi</taxon>
        <taxon>Dikarya</taxon>
        <taxon>Basidiomycota</taxon>
        <taxon>Agaricomycotina</taxon>
        <taxon>Agaricomycetes</taxon>
        <taxon>Agaricomycetidae</taxon>
        <taxon>Agaricales</taxon>
        <taxon>Agaricineae</taxon>
        <taxon>Crepidotaceae</taxon>
        <taxon>Crepidotus</taxon>
    </lineage>
</organism>
<evidence type="ECO:0000313" key="4">
    <source>
        <dbReference type="Proteomes" id="UP000807306"/>
    </source>
</evidence>
<keyword evidence="2" id="KW-0812">Transmembrane</keyword>
<feature type="compositionally biased region" description="Polar residues" evidence="1">
    <location>
        <begin position="156"/>
        <end position="171"/>
    </location>
</feature>
<keyword evidence="2" id="KW-1133">Transmembrane helix</keyword>
<dbReference type="OrthoDB" id="3184377at2759"/>
<gene>
    <name evidence="3" type="ORF">CPB83DRAFT_812532</name>
</gene>
<comment type="caution">
    <text evidence="3">The sequence shown here is derived from an EMBL/GenBank/DDBJ whole genome shotgun (WGS) entry which is preliminary data.</text>
</comment>
<dbReference type="EMBL" id="MU157847">
    <property type="protein sequence ID" value="KAF9529231.1"/>
    <property type="molecule type" value="Genomic_DNA"/>
</dbReference>
<feature type="region of interest" description="Disordered" evidence="1">
    <location>
        <begin position="113"/>
        <end position="189"/>
    </location>
</feature>
<feature type="compositionally biased region" description="Low complexity" evidence="1">
    <location>
        <begin position="126"/>
        <end position="146"/>
    </location>
</feature>